<dbReference type="OrthoDB" id="1121052at2"/>
<organism evidence="2 3">
    <name type="scientific">Anaeromyxobacter dehalogenans (strain 2CP-C)</name>
    <dbReference type="NCBI Taxonomy" id="290397"/>
    <lineage>
        <taxon>Bacteria</taxon>
        <taxon>Pseudomonadati</taxon>
        <taxon>Myxococcota</taxon>
        <taxon>Myxococcia</taxon>
        <taxon>Myxococcales</taxon>
        <taxon>Cystobacterineae</taxon>
        <taxon>Anaeromyxobacteraceae</taxon>
        <taxon>Anaeromyxobacter</taxon>
    </lineage>
</organism>
<evidence type="ECO:0000259" key="1">
    <source>
        <dbReference type="Pfam" id="PF07883"/>
    </source>
</evidence>
<evidence type="ECO:0000313" key="2">
    <source>
        <dbReference type="EMBL" id="ABC81999.1"/>
    </source>
</evidence>
<sequence>MAKDDLLPPAEAHRFVELLGYAEHGIASRILAKKGTSNVTLFAFDAGQGLTEHTSPFDALVVVLEGALTLTIGGKPVEAPTGSITRMPANVPHAVDAGARARMLLVMLRDPAPAP</sequence>
<gene>
    <name evidence="2" type="ordered locus">Adeh_2229</name>
</gene>
<dbReference type="RefSeq" id="WP_011421281.1">
    <property type="nucleotide sequence ID" value="NC_007760.1"/>
</dbReference>
<evidence type="ECO:0000313" key="3">
    <source>
        <dbReference type="Proteomes" id="UP000001935"/>
    </source>
</evidence>
<dbReference type="InterPro" id="IPR013096">
    <property type="entry name" value="Cupin_2"/>
</dbReference>
<dbReference type="STRING" id="290397.Adeh_2229"/>
<name>Q2IK23_ANADE</name>
<dbReference type="InterPro" id="IPR011051">
    <property type="entry name" value="RmlC_Cupin_sf"/>
</dbReference>
<dbReference type="Pfam" id="PF07883">
    <property type="entry name" value="Cupin_2"/>
    <property type="match status" value="1"/>
</dbReference>
<proteinExistence type="predicted"/>
<dbReference type="SUPFAM" id="SSF51182">
    <property type="entry name" value="RmlC-like cupins"/>
    <property type="match status" value="1"/>
</dbReference>
<dbReference type="Proteomes" id="UP000001935">
    <property type="component" value="Chromosome"/>
</dbReference>
<feature type="domain" description="Cupin type-2" evidence="1">
    <location>
        <begin position="41"/>
        <end position="106"/>
    </location>
</feature>
<dbReference type="AlphaFoldDB" id="Q2IK23"/>
<protein>
    <submittedName>
        <fullName evidence="2">Cupin domain protein</fullName>
    </submittedName>
</protein>
<dbReference type="Gene3D" id="2.60.120.10">
    <property type="entry name" value="Jelly Rolls"/>
    <property type="match status" value="1"/>
</dbReference>
<dbReference type="EMBL" id="CP000251">
    <property type="protein sequence ID" value="ABC81999.1"/>
    <property type="molecule type" value="Genomic_DNA"/>
</dbReference>
<dbReference type="PANTHER" id="PTHR37694">
    <property type="entry name" value="SLR8022 PROTEIN"/>
    <property type="match status" value="1"/>
</dbReference>
<dbReference type="CDD" id="cd02230">
    <property type="entry name" value="cupin_HP0902-like"/>
    <property type="match status" value="1"/>
</dbReference>
<reference evidence="2 3" key="1">
    <citation type="submission" date="2006-01" db="EMBL/GenBank/DDBJ databases">
        <title>Complete sequence of Anaeromyxobacter dehalogenans 2CP-C.</title>
        <authorList>
            <consortium name="US DOE Joint Genome Institute"/>
            <person name="Copeland A."/>
            <person name="Lucas S."/>
            <person name="Lapidus A."/>
            <person name="Barry K."/>
            <person name="Detter J.C."/>
            <person name="Glavina T."/>
            <person name="Hammon N."/>
            <person name="Israni S."/>
            <person name="Pitluck S."/>
            <person name="Brettin T."/>
            <person name="Bruce D."/>
            <person name="Han C."/>
            <person name="Tapia R."/>
            <person name="Gilna P."/>
            <person name="Kiss H."/>
            <person name="Schmutz J."/>
            <person name="Larimer F."/>
            <person name="Land M."/>
            <person name="Kyrpides N."/>
            <person name="Anderson I."/>
            <person name="Sanford R.A."/>
            <person name="Ritalahti K.M."/>
            <person name="Thomas H.S."/>
            <person name="Kirby J.R."/>
            <person name="Zhulin I.B."/>
            <person name="Loeffler F.E."/>
            <person name="Richardson P."/>
        </authorList>
    </citation>
    <scope>NUCLEOTIDE SEQUENCE [LARGE SCALE GENOMIC DNA]</scope>
    <source>
        <strain evidence="2 3">2CP-C</strain>
    </source>
</reference>
<accession>Q2IK23</accession>
<dbReference type="PANTHER" id="PTHR37694:SF1">
    <property type="entry name" value="SLR8022 PROTEIN"/>
    <property type="match status" value="1"/>
</dbReference>
<dbReference type="InterPro" id="IPR014710">
    <property type="entry name" value="RmlC-like_jellyroll"/>
</dbReference>
<dbReference type="eggNOG" id="COG1917">
    <property type="taxonomic scope" value="Bacteria"/>
</dbReference>
<dbReference type="KEGG" id="ade:Adeh_2229"/>
<dbReference type="HOGENOM" id="CLU_141446_2_0_7"/>